<keyword evidence="3 7" id="KW-0862">Zinc</keyword>
<name>A0A1H7ID20_9SPHI</name>
<dbReference type="Proteomes" id="UP000198916">
    <property type="component" value="Unassembled WGS sequence"/>
</dbReference>
<evidence type="ECO:0000256" key="1">
    <source>
        <dbReference type="ARBA" id="ARBA00007957"/>
    </source>
</evidence>
<organism evidence="8 9">
    <name type="scientific">Parapedobacter koreensis</name>
    <dbReference type="NCBI Taxonomy" id="332977"/>
    <lineage>
        <taxon>Bacteria</taxon>
        <taxon>Pseudomonadati</taxon>
        <taxon>Bacteroidota</taxon>
        <taxon>Sphingobacteriia</taxon>
        <taxon>Sphingobacteriales</taxon>
        <taxon>Sphingobacteriaceae</taxon>
        <taxon>Parapedobacter</taxon>
    </lineage>
</organism>
<dbReference type="InterPro" id="IPR036388">
    <property type="entry name" value="WH-like_DNA-bd_sf"/>
</dbReference>
<evidence type="ECO:0000256" key="2">
    <source>
        <dbReference type="ARBA" id="ARBA00022491"/>
    </source>
</evidence>
<evidence type="ECO:0000313" key="9">
    <source>
        <dbReference type="Proteomes" id="UP000198916"/>
    </source>
</evidence>
<keyword evidence="4" id="KW-0805">Transcription regulation</keyword>
<accession>A0A1H7ID20</accession>
<sequence>MEDLAKLLRDHGLKATRLRLMILKILMGSRKSFSVPELGSRFRYQEDRVTIYRVLGDFHSHGLIERFVDIDGIGRYIYHPECSALHPHFRCRNCGTVQGLPELPESYMATMRDCLVEDAVLLFSGTCNDCLRRASDKAINRVP</sequence>
<dbReference type="EMBL" id="FNZR01000002">
    <property type="protein sequence ID" value="SEK60396.1"/>
    <property type="molecule type" value="Genomic_DNA"/>
</dbReference>
<dbReference type="AlphaFoldDB" id="A0A1H7ID20"/>
<comment type="cofactor">
    <cofactor evidence="7">
        <name>Zn(2+)</name>
        <dbReference type="ChEBI" id="CHEBI:29105"/>
    </cofactor>
    <text evidence="7">Binds 1 zinc ion per subunit.</text>
</comment>
<keyword evidence="2" id="KW-0678">Repressor</keyword>
<dbReference type="Gene3D" id="3.30.1490.190">
    <property type="match status" value="1"/>
</dbReference>
<dbReference type="GO" id="GO:0008270">
    <property type="term" value="F:zinc ion binding"/>
    <property type="evidence" value="ECO:0007669"/>
    <property type="project" value="TreeGrafter"/>
</dbReference>
<dbReference type="InterPro" id="IPR036390">
    <property type="entry name" value="WH_DNA-bd_sf"/>
</dbReference>
<reference evidence="9" key="1">
    <citation type="submission" date="2016-10" db="EMBL/GenBank/DDBJ databases">
        <authorList>
            <person name="Varghese N."/>
            <person name="Submissions S."/>
        </authorList>
    </citation>
    <scope>NUCLEOTIDE SEQUENCE [LARGE SCALE GENOMIC DNA]</scope>
    <source>
        <strain evidence="9">Jip14</strain>
    </source>
</reference>
<dbReference type="InterPro" id="IPR043135">
    <property type="entry name" value="Fur_C"/>
</dbReference>
<comment type="similarity">
    <text evidence="1">Belongs to the Fur family.</text>
</comment>
<feature type="binding site" evidence="7">
    <location>
        <position position="127"/>
    </location>
    <ligand>
        <name>Zn(2+)</name>
        <dbReference type="ChEBI" id="CHEBI:29105"/>
    </ligand>
</feature>
<proteinExistence type="inferred from homology"/>
<evidence type="ECO:0000256" key="4">
    <source>
        <dbReference type="ARBA" id="ARBA00023015"/>
    </source>
</evidence>
<dbReference type="GO" id="GO:0045892">
    <property type="term" value="P:negative regulation of DNA-templated transcription"/>
    <property type="evidence" value="ECO:0007669"/>
    <property type="project" value="TreeGrafter"/>
</dbReference>
<feature type="binding site" evidence="7">
    <location>
        <position position="130"/>
    </location>
    <ligand>
        <name>Zn(2+)</name>
        <dbReference type="ChEBI" id="CHEBI:29105"/>
    </ligand>
</feature>
<evidence type="ECO:0000256" key="6">
    <source>
        <dbReference type="ARBA" id="ARBA00023163"/>
    </source>
</evidence>
<evidence type="ECO:0000256" key="3">
    <source>
        <dbReference type="ARBA" id="ARBA00022833"/>
    </source>
</evidence>
<keyword evidence="7" id="KW-0479">Metal-binding</keyword>
<dbReference type="SUPFAM" id="SSF46785">
    <property type="entry name" value="Winged helix' DNA-binding domain"/>
    <property type="match status" value="1"/>
</dbReference>
<feature type="binding site" evidence="7">
    <location>
        <position position="91"/>
    </location>
    <ligand>
        <name>Zn(2+)</name>
        <dbReference type="ChEBI" id="CHEBI:29105"/>
    </ligand>
</feature>
<protein>
    <submittedName>
        <fullName evidence="8">Fur family transcriptional regulator, ferric uptake regulator</fullName>
    </submittedName>
</protein>
<evidence type="ECO:0000256" key="7">
    <source>
        <dbReference type="PIRSR" id="PIRSR602481-1"/>
    </source>
</evidence>
<keyword evidence="6" id="KW-0804">Transcription</keyword>
<dbReference type="STRING" id="332977.SAMN05421740_102199"/>
<dbReference type="Pfam" id="PF01475">
    <property type="entry name" value="FUR"/>
    <property type="match status" value="1"/>
</dbReference>
<evidence type="ECO:0000256" key="5">
    <source>
        <dbReference type="ARBA" id="ARBA00023125"/>
    </source>
</evidence>
<evidence type="ECO:0000313" key="8">
    <source>
        <dbReference type="EMBL" id="SEK60396.1"/>
    </source>
</evidence>
<feature type="binding site" evidence="7">
    <location>
        <position position="94"/>
    </location>
    <ligand>
        <name>Zn(2+)</name>
        <dbReference type="ChEBI" id="CHEBI:29105"/>
    </ligand>
</feature>
<dbReference type="GO" id="GO:0000976">
    <property type="term" value="F:transcription cis-regulatory region binding"/>
    <property type="evidence" value="ECO:0007669"/>
    <property type="project" value="TreeGrafter"/>
</dbReference>
<dbReference type="PANTHER" id="PTHR33202:SF7">
    <property type="entry name" value="FERRIC UPTAKE REGULATION PROTEIN"/>
    <property type="match status" value="1"/>
</dbReference>
<dbReference type="InterPro" id="IPR002481">
    <property type="entry name" value="FUR"/>
</dbReference>
<dbReference type="PANTHER" id="PTHR33202">
    <property type="entry name" value="ZINC UPTAKE REGULATION PROTEIN"/>
    <property type="match status" value="1"/>
</dbReference>
<dbReference type="GO" id="GO:0003700">
    <property type="term" value="F:DNA-binding transcription factor activity"/>
    <property type="evidence" value="ECO:0007669"/>
    <property type="project" value="InterPro"/>
</dbReference>
<dbReference type="Gene3D" id="1.10.10.10">
    <property type="entry name" value="Winged helix-like DNA-binding domain superfamily/Winged helix DNA-binding domain"/>
    <property type="match status" value="1"/>
</dbReference>
<dbReference type="GO" id="GO:1900376">
    <property type="term" value="P:regulation of secondary metabolite biosynthetic process"/>
    <property type="evidence" value="ECO:0007669"/>
    <property type="project" value="TreeGrafter"/>
</dbReference>
<dbReference type="OrthoDB" id="594893at2"/>
<gene>
    <name evidence="8" type="ORF">SAMN05421740_102199</name>
</gene>
<keyword evidence="9" id="KW-1185">Reference proteome</keyword>
<dbReference type="RefSeq" id="WP_090603278.1">
    <property type="nucleotide sequence ID" value="NZ_FNZR01000002.1"/>
</dbReference>
<keyword evidence="5" id="KW-0238">DNA-binding</keyword>